<keyword evidence="2" id="KW-1185">Reference proteome</keyword>
<evidence type="ECO:0000313" key="2">
    <source>
        <dbReference type="Proteomes" id="UP001372338"/>
    </source>
</evidence>
<evidence type="ECO:0000313" key="1">
    <source>
        <dbReference type="EMBL" id="KAK7281049.1"/>
    </source>
</evidence>
<accession>A0AAN9IJC9</accession>
<organism evidence="1 2">
    <name type="scientific">Crotalaria pallida</name>
    <name type="common">Smooth rattlebox</name>
    <name type="synonym">Crotalaria striata</name>
    <dbReference type="NCBI Taxonomy" id="3830"/>
    <lineage>
        <taxon>Eukaryota</taxon>
        <taxon>Viridiplantae</taxon>
        <taxon>Streptophyta</taxon>
        <taxon>Embryophyta</taxon>
        <taxon>Tracheophyta</taxon>
        <taxon>Spermatophyta</taxon>
        <taxon>Magnoliopsida</taxon>
        <taxon>eudicotyledons</taxon>
        <taxon>Gunneridae</taxon>
        <taxon>Pentapetalae</taxon>
        <taxon>rosids</taxon>
        <taxon>fabids</taxon>
        <taxon>Fabales</taxon>
        <taxon>Fabaceae</taxon>
        <taxon>Papilionoideae</taxon>
        <taxon>50 kb inversion clade</taxon>
        <taxon>genistoids sensu lato</taxon>
        <taxon>core genistoids</taxon>
        <taxon>Crotalarieae</taxon>
        <taxon>Crotalaria</taxon>
    </lineage>
</organism>
<dbReference type="EMBL" id="JAYWIO010000002">
    <property type="protein sequence ID" value="KAK7281049.1"/>
    <property type="molecule type" value="Genomic_DNA"/>
</dbReference>
<reference evidence="1 2" key="1">
    <citation type="submission" date="2024-01" db="EMBL/GenBank/DDBJ databases">
        <title>The genomes of 5 underutilized Papilionoideae crops provide insights into root nodulation and disease resistanc.</title>
        <authorList>
            <person name="Yuan L."/>
        </authorList>
    </citation>
    <scope>NUCLEOTIDE SEQUENCE [LARGE SCALE GENOMIC DNA]</scope>
    <source>
        <strain evidence="1">ZHUSHIDOU_FW_LH</strain>
        <tissue evidence="1">Leaf</tissue>
    </source>
</reference>
<name>A0AAN9IJC9_CROPI</name>
<proteinExistence type="predicted"/>
<gene>
    <name evidence="1" type="ORF">RIF29_08697</name>
</gene>
<dbReference type="AlphaFoldDB" id="A0AAN9IJC9"/>
<comment type="caution">
    <text evidence="1">The sequence shown here is derived from an EMBL/GenBank/DDBJ whole genome shotgun (WGS) entry which is preliminary data.</text>
</comment>
<sequence length="81" mass="9363">MRELEWLGEEKKRWEAKAIANSGGSGSYRFIINLRFEMDKAWMTQFIVVALSLAAKMEETQVPLLLDLQDKMNKTRSSVLI</sequence>
<dbReference type="Proteomes" id="UP001372338">
    <property type="component" value="Unassembled WGS sequence"/>
</dbReference>
<protein>
    <submittedName>
        <fullName evidence="1">Uncharacterized protein</fullName>
    </submittedName>
</protein>